<keyword evidence="2" id="KW-1185">Reference proteome</keyword>
<sequence>QEYRYDPWGNLVEKRSGHSKLQTFAYDCENRLVRAETLVNGKLESSGQYRYDSLGRRVAKQAEINGQVEQKRFLWQGLRMLR</sequence>
<name>A0ABS6REA0_9PSED</name>
<accession>A0ABS6REA0</accession>
<dbReference type="EMBL" id="JABWRP020000076">
    <property type="protein sequence ID" value="MBV4544482.1"/>
    <property type="molecule type" value="Genomic_DNA"/>
</dbReference>
<organism evidence="1 2">
    <name type="scientific">Pseudomonas vlassakiae</name>
    <dbReference type="NCBI Taxonomy" id="485888"/>
    <lineage>
        <taxon>Bacteria</taxon>
        <taxon>Pseudomonadati</taxon>
        <taxon>Pseudomonadota</taxon>
        <taxon>Gammaproteobacteria</taxon>
        <taxon>Pseudomonadales</taxon>
        <taxon>Pseudomonadaceae</taxon>
        <taxon>Pseudomonas</taxon>
    </lineage>
</organism>
<evidence type="ECO:0000313" key="2">
    <source>
        <dbReference type="Proteomes" id="UP000628137"/>
    </source>
</evidence>
<dbReference type="Proteomes" id="UP000628137">
    <property type="component" value="Unassembled WGS sequence"/>
</dbReference>
<proteinExistence type="predicted"/>
<reference evidence="1 2" key="1">
    <citation type="journal article" date="2020" name="Microorganisms">
        <title>Reliable Identification of Environmental Pseudomonas Isolates Using the rpoD Gene.</title>
        <authorList>
            <consortium name="The Broad Institute Genome Sequencing Platform"/>
            <person name="Girard L."/>
            <person name="Lood C."/>
            <person name="Rokni-Zadeh H."/>
            <person name="van Noort V."/>
            <person name="Lavigne R."/>
            <person name="De Mot R."/>
        </authorList>
    </citation>
    <scope>NUCLEOTIDE SEQUENCE [LARGE SCALE GENOMIC DNA]</scope>
    <source>
        <strain evidence="1 2">RW4S2</strain>
    </source>
</reference>
<feature type="non-terminal residue" evidence="1">
    <location>
        <position position="82"/>
    </location>
</feature>
<comment type="caution">
    <text evidence="1">The sequence shown here is derived from an EMBL/GenBank/DDBJ whole genome shotgun (WGS) entry which is preliminary data.</text>
</comment>
<gene>
    <name evidence="1" type="ORF">HU738_025860</name>
</gene>
<dbReference type="Gene3D" id="2.180.10.10">
    <property type="entry name" value="RHS repeat-associated core"/>
    <property type="match status" value="1"/>
</dbReference>
<evidence type="ECO:0000313" key="1">
    <source>
        <dbReference type="EMBL" id="MBV4544482.1"/>
    </source>
</evidence>
<feature type="non-terminal residue" evidence="1">
    <location>
        <position position="1"/>
    </location>
</feature>
<protein>
    <submittedName>
        <fullName evidence="1">Sugar-binding protein</fullName>
    </submittedName>
</protein>